<evidence type="ECO:0000259" key="11">
    <source>
        <dbReference type="PROSITE" id="PS50011"/>
    </source>
</evidence>
<dbReference type="GO" id="GO:0004674">
    <property type="term" value="F:protein serine/threonine kinase activity"/>
    <property type="evidence" value="ECO:0007669"/>
    <property type="project" value="UniProtKB-EC"/>
</dbReference>
<evidence type="ECO:0000256" key="3">
    <source>
        <dbReference type="ARBA" id="ARBA00012513"/>
    </source>
</evidence>
<keyword evidence="12" id="KW-0808">Transferase</keyword>
<feature type="region of interest" description="Disordered" evidence="10">
    <location>
        <begin position="99"/>
        <end position="118"/>
    </location>
</feature>
<evidence type="ECO:0000313" key="12">
    <source>
        <dbReference type="EMBL" id="OBR11059.1"/>
    </source>
</evidence>
<comment type="catalytic activity">
    <reaction evidence="8">
        <text>L-threonyl-[protein] + ATP = O-phospho-L-threonyl-[protein] + ADP + H(+)</text>
        <dbReference type="Rhea" id="RHEA:46608"/>
        <dbReference type="Rhea" id="RHEA-COMP:11060"/>
        <dbReference type="Rhea" id="RHEA-COMP:11605"/>
        <dbReference type="ChEBI" id="CHEBI:15378"/>
        <dbReference type="ChEBI" id="CHEBI:30013"/>
        <dbReference type="ChEBI" id="CHEBI:30616"/>
        <dbReference type="ChEBI" id="CHEBI:61977"/>
        <dbReference type="ChEBI" id="CHEBI:456216"/>
        <dbReference type="EC" id="2.7.11.1"/>
    </reaction>
</comment>
<dbReference type="VEuPathDB" id="FungiDB:CH63R_06751"/>
<sequence length="357" mass="40232">MADAPSIDFSVQLHSIREEYSKKRDSTNLFSPTGRELINTRKEFMGTTLYSIFWYRNGTDARQYVRLADVAGTLSGEILRLNRELPERDDDYEIVGDQIRPLKQAPPPPPEEPDGSDDLSQILERLPVVQVDDGKHFMKQSRYDSEVRNLLKCQGESCPGSPASEHIIQLLGKSPDGKLVFEKFKPRYLVLGQVHALSTYLAWILQLISGLKSLHLLDIVHRDLRIDNLVFSDDYSKIIIIDIESHWGIRQAPELSRDPDVDPGWNEKSDIYDLGNVIRHMVLGNAPITDQVKIPVPSPLDRIVEACTNSSPEKRPSLDELHQMVSELNDIKECVLSTDDAVHQAGFSNQGTVAIIA</sequence>
<evidence type="ECO:0000256" key="8">
    <source>
        <dbReference type="ARBA" id="ARBA00047899"/>
    </source>
</evidence>
<comment type="subunit">
    <text evidence="2">Component of the EKC/KEOPS complex composed of at least BUD32, CGI121, GON7, KAE1 and PCC1; the whole complex dimerizes.</text>
</comment>
<accession>A0A1B7YG62</accession>
<dbReference type="InterPro" id="IPR011009">
    <property type="entry name" value="Kinase-like_dom_sf"/>
</dbReference>
<dbReference type="Proteomes" id="UP000092177">
    <property type="component" value="Chromosome 4"/>
</dbReference>
<dbReference type="PANTHER" id="PTHR44167:SF24">
    <property type="entry name" value="SERINE_THREONINE-PROTEIN KINASE CHK2"/>
    <property type="match status" value="1"/>
</dbReference>
<evidence type="ECO:0000256" key="2">
    <source>
        <dbReference type="ARBA" id="ARBA00011534"/>
    </source>
</evidence>
<feature type="domain" description="Protein kinase" evidence="11">
    <location>
        <begin position="64"/>
        <end position="325"/>
    </location>
</feature>
<reference evidence="13" key="1">
    <citation type="journal article" date="2017" name="BMC Genomics">
        <title>Gapless genome assembly of Colletotrichum higginsianum reveals chromosome structure and association of transposable elements with secondary metabolite gene clusters.</title>
        <authorList>
            <person name="Dallery J.-F."/>
            <person name="Lapalu N."/>
            <person name="Zampounis A."/>
            <person name="Pigne S."/>
            <person name="Luyten I."/>
            <person name="Amselem J."/>
            <person name="Wittenberg A.H.J."/>
            <person name="Zhou S."/>
            <person name="de Queiroz M.V."/>
            <person name="Robin G.P."/>
            <person name="Auger A."/>
            <person name="Hainaut M."/>
            <person name="Henrissat B."/>
            <person name="Kim K.-T."/>
            <person name="Lee Y.-H."/>
            <person name="Lespinet O."/>
            <person name="Schwartz D.C."/>
            <person name="Thon M.R."/>
            <person name="O'Connell R.J."/>
        </authorList>
    </citation>
    <scope>NUCLEOTIDE SEQUENCE [LARGE SCALE GENOMIC DNA]</scope>
    <source>
        <strain evidence="13">IMI 349063</strain>
    </source>
</reference>
<dbReference type="GO" id="GO:0005634">
    <property type="term" value="C:nucleus"/>
    <property type="evidence" value="ECO:0007669"/>
    <property type="project" value="TreeGrafter"/>
</dbReference>
<dbReference type="KEGG" id="chig:CH63R_06751"/>
<dbReference type="PROSITE" id="PS00109">
    <property type="entry name" value="PROTEIN_KINASE_TYR"/>
    <property type="match status" value="1"/>
</dbReference>
<dbReference type="PANTHER" id="PTHR44167">
    <property type="entry name" value="OVARIAN-SPECIFIC SERINE/THREONINE-PROTEIN KINASE LOK-RELATED"/>
    <property type="match status" value="1"/>
</dbReference>
<keyword evidence="13" id="KW-1185">Reference proteome</keyword>
<evidence type="ECO:0000256" key="7">
    <source>
        <dbReference type="ARBA" id="ARBA00033194"/>
    </source>
</evidence>
<dbReference type="InterPro" id="IPR000719">
    <property type="entry name" value="Prot_kinase_dom"/>
</dbReference>
<name>A0A1B7YG62_COLHI</name>
<evidence type="ECO:0000256" key="1">
    <source>
        <dbReference type="ARBA" id="ARBA00003747"/>
    </source>
</evidence>
<dbReference type="SMART" id="SM00220">
    <property type="entry name" value="S_TKc"/>
    <property type="match status" value="1"/>
</dbReference>
<dbReference type="GO" id="GO:0044773">
    <property type="term" value="P:mitotic DNA damage checkpoint signaling"/>
    <property type="evidence" value="ECO:0007669"/>
    <property type="project" value="TreeGrafter"/>
</dbReference>
<dbReference type="InterPro" id="IPR008266">
    <property type="entry name" value="Tyr_kinase_AS"/>
</dbReference>
<comment type="catalytic activity">
    <reaction evidence="9">
        <text>L-seryl-[protein] + ATP = O-phospho-L-seryl-[protein] + ADP + H(+)</text>
        <dbReference type="Rhea" id="RHEA:17989"/>
        <dbReference type="Rhea" id="RHEA-COMP:9863"/>
        <dbReference type="Rhea" id="RHEA-COMP:11604"/>
        <dbReference type="ChEBI" id="CHEBI:15378"/>
        <dbReference type="ChEBI" id="CHEBI:29999"/>
        <dbReference type="ChEBI" id="CHEBI:30616"/>
        <dbReference type="ChEBI" id="CHEBI:83421"/>
        <dbReference type="ChEBI" id="CHEBI:456216"/>
        <dbReference type="EC" id="2.7.11.1"/>
    </reaction>
</comment>
<keyword evidence="12" id="KW-0418">Kinase</keyword>
<dbReference type="Gene3D" id="1.10.510.10">
    <property type="entry name" value="Transferase(Phosphotransferase) domain 1"/>
    <property type="match status" value="1"/>
</dbReference>
<protein>
    <recommendedName>
        <fullName evidence="5">EKC/KEOPS complex subunit BUD32</fullName>
        <ecNumber evidence="3">2.7.11.1</ecNumber>
    </recommendedName>
    <alternativeName>
        <fullName evidence="6 7">Atypical Serine/threonine protein kinase BUD32</fullName>
    </alternativeName>
    <alternativeName>
        <fullName evidence="4">EKC/KEOPS complex subunit bud32</fullName>
    </alternativeName>
</protein>
<evidence type="ECO:0000256" key="6">
    <source>
        <dbReference type="ARBA" id="ARBA00030980"/>
    </source>
</evidence>
<comment type="caution">
    <text evidence="12">The sequence shown here is derived from an EMBL/GenBank/DDBJ whole genome shotgun (WGS) entry which is preliminary data.</text>
</comment>
<dbReference type="OrthoDB" id="4823316at2759"/>
<evidence type="ECO:0000313" key="13">
    <source>
        <dbReference type="Proteomes" id="UP000092177"/>
    </source>
</evidence>
<dbReference type="EMBL" id="LTAN01000004">
    <property type="protein sequence ID" value="OBR11059.1"/>
    <property type="molecule type" value="Genomic_DNA"/>
</dbReference>
<organism evidence="12 13">
    <name type="scientific">Colletotrichum higginsianum (strain IMI 349063)</name>
    <name type="common">Crucifer anthracnose fungus</name>
    <dbReference type="NCBI Taxonomy" id="759273"/>
    <lineage>
        <taxon>Eukaryota</taxon>
        <taxon>Fungi</taxon>
        <taxon>Dikarya</taxon>
        <taxon>Ascomycota</taxon>
        <taxon>Pezizomycotina</taxon>
        <taxon>Sordariomycetes</taxon>
        <taxon>Hypocreomycetidae</taxon>
        <taxon>Glomerellales</taxon>
        <taxon>Glomerellaceae</taxon>
        <taxon>Colletotrichum</taxon>
        <taxon>Colletotrichum destructivum species complex</taxon>
    </lineage>
</organism>
<dbReference type="EC" id="2.7.11.1" evidence="3"/>
<dbReference type="RefSeq" id="XP_018159576.1">
    <property type="nucleotide sequence ID" value="XM_018301726.1"/>
</dbReference>
<dbReference type="GO" id="GO:0005524">
    <property type="term" value="F:ATP binding"/>
    <property type="evidence" value="ECO:0007669"/>
    <property type="project" value="InterPro"/>
</dbReference>
<dbReference type="GeneID" id="28865833"/>
<gene>
    <name evidence="12" type="ORF">CH63R_06751</name>
</gene>
<comment type="function">
    <text evidence="1">Component of the EKC/KEOPS complex that is required for the formation of a threonylcarbamoyl group on adenosine at position 37 (t(6)A37) in tRNAs that read codons beginning with adenine. The complex is probably involved in the transfer of the threonylcarbamoyl moiety of threonylcarbamoyl-AMP (TC-AMP) to the N6 group of A37. BUD32 has ATPase activity in the context of the EKC/KEOPS complex and likely plays a supporting role to the catalytic subunit KAE1. The EKC/KEOPS complex also promotes both telomere uncapping and telomere elongation. The complex is required for efficient recruitment of transcriptional coactivators.</text>
</comment>
<dbReference type="AlphaFoldDB" id="A0A1B7YG62"/>
<dbReference type="PROSITE" id="PS50011">
    <property type="entry name" value="PROTEIN_KINASE_DOM"/>
    <property type="match status" value="1"/>
</dbReference>
<evidence type="ECO:0000256" key="5">
    <source>
        <dbReference type="ARBA" id="ARBA00019973"/>
    </source>
</evidence>
<dbReference type="SUPFAM" id="SSF56112">
    <property type="entry name" value="Protein kinase-like (PK-like)"/>
    <property type="match status" value="1"/>
</dbReference>
<evidence type="ECO:0000256" key="9">
    <source>
        <dbReference type="ARBA" id="ARBA00048679"/>
    </source>
</evidence>
<evidence type="ECO:0000256" key="10">
    <source>
        <dbReference type="SAM" id="MobiDB-lite"/>
    </source>
</evidence>
<proteinExistence type="predicted"/>
<evidence type="ECO:0000256" key="4">
    <source>
        <dbReference type="ARBA" id="ARBA00013948"/>
    </source>
</evidence>